<gene>
    <name evidence="1" type="ORF">DVS28_b0409</name>
</gene>
<sequence>MLVAGRAAQAWTEVALVHSAPELATSHDLIVDPASTTVPWPVVVQTDLRFVVATGTLSGAIGSVTLQLHGRCGTQLAGTADRRWAFKAEEGAVVDRLQRPFLAAHPTIFGPAV</sequence>
<evidence type="ECO:0000313" key="2">
    <source>
        <dbReference type="Proteomes" id="UP000264006"/>
    </source>
</evidence>
<reference evidence="1 2" key="1">
    <citation type="submission" date="2018-09" db="EMBL/GenBank/DDBJ databases">
        <title>Complete genome sequence of Euzebya sp. DY32-46 isolated from seawater of Pacific Ocean.</title>
        <authorList>
            <person name="Xu L."/>
            <person name="Wu Y.-H."/>
            <person name="Xu X.-W."/>
        </authorList>
    </citation>
    <scope>NUCLEOTIDE SEQUENCE [LARGE SCALE GENOMIC DNA]</scope>
    <source>
        <strain evidence="1 2">DY32-46</strain>
        <plasmid evidence="2">pedy32-46i</plasmid>
    </source>
</reference>
<keyword evidence="2" id="KW-1185">Reference proteome</keyword>
<keyword evidence="1" id="KW-0614">Plasmid</keyword>
<geneLocation type="plasmid" evidence="2">
    <name>pedy32-46i</name>
</geneLocation>
<proteinExistence type="predicted"/>
<evidence type="ECO:0000313" key="1">
    <source>
        <dbReference type="EMBL" id="AXV10162.1"/>
    </source>
</evidence>
<dbReference type="KEGG" id="euz:DVS28_b0409"/>
<accession>A0A346Y6R5</accession>
<protein>
    <submittedName>
        <fullName evidence="1">Uncharacterized protein</fullName>
    </submittedName>
</protein>
<dbReference type="EMBL" id="CP031166">
    <property type="protein sequence ID" value="AXV10162.1"/>
    <property type="molecule type" value="Genomic_DNA"/>
</dbReference>
<name>A0A346Y6R5_9ACTN</name>
<dbReference type="Proteomes" id="UP000264006">
    <property type="component" value="Plasmid pEDY32-46I"/>
</dbReference>
<dbReference type="AlphaFoldDB" id="A0A346Y6R5"/>
<organism evidence="1 2">
    <name type="scientific">Euzebya pacifica</name>
    <dbReference type="NCBI Taxonomy" id="1608957"/>
    <lineage>
        <taxon>Bacteria</taxon>
        <taxon>Bacillati</taxon>
        <taxon>Actinomycetota</taxon>
        <taxon>Nitriliruptoria</taxon>
        <taxon>Euzebyales</taxon>
    </lineage>
</organism>